<gene>
    <name evidence="2" type="ORF">ACFOOI_15925</name>
</gene>
<evidence type="ECO:0000313" key="2">
    <source>
        <dbReference type="EMBL" id="MFC3812149.1"/>
    </source>
</evidence>
<dbReference type="EMBL" id="JBHRYQ010000001">
    <property type="protein sequence ID" value="MFC3812149.1"/>
    <property type="molecule type" value="Genomic_DNA"/>
</dbReference>
<feature type="signal peptide" evidence="1">
    <location>
        <begin position="1"/>
        <end position="24"/>
    </location>
</feature>
<dbReference type="RefSeq" id="WP_379839015.1">
    <property type="nucleotide sequence ID" value="NZ_JBHRYQ010000001.1"/>
</dbReference>
<organism evidence="2 3">
    <name type="scientific">Lacihabitans lacunae</name>
    <dbReference type="NCBI Taxonomy" id="1028214"/>
    <lineage>
        <taxon>Bacteria</taxon>
        <taxon>Pseudomonadati</taxon>
        <taxon>Bacteroidota</taxon>
        <taxon>Cytophagia</taxon>
        <taxon>Cytophagales</taxon>
        <taxon>Leadbetterellaceae</taxon>
        <taxon>Lacihabitans</taxon>
    </lineage>
</organism>
<evidence type="ECO:0000256" key="1">
    <source>
        <dbReference type="SAM" id="SignalP"/>
    </source>
</evidence>
<keyword evidence="3" id="KW-1185">Reference proteome</keyword>
<name>A0ABV7YZW9_9BACT</name>
<feature type="chain" id="PRO_5045966492" description="Lipoprotein" evidence="1">
    <location>
        <begin position="25"/>
        <end position="218"/>
    </location>
</feature>
<evidence type="ECO:0008006" key="4">
    <source>
        <dbReference type="Google" id="ProtNLM"/>
    </source>
</evidence>
<proteinExistence type="predicted"/>
<keyword evidence="1" id="KW-0732">Signal</keyword>
<evidence type="ECO:0000313" key="3">
    <source>
        <dbReference type="Proteomes" id="UP001595616"/>
    </source>
</evidence>
<reference evidence="3" key="1">
    <citation type="journal article" date="2019" name="Int. J. Syst. Evol. Microbiol.">
        <title>The Global Catalogue of Microorganisms (GCM) 10K type strain sequencing project: providing services to taxonomists for standard genome sequencing and annotation.</title>
        <authorList>
            <consortium name="The Broad Institute Genomics Platform"/>
            <consortium name="The Broad Institute Genome Sequencing Center for Infectious Disease"/>
            <person name="Wu L."/>
            <person name="Ma J."/>
        </authorList>
    </citation>
    <scope>NUCLEOTIDE SEQUENCE [LARGE SCALE GENOMIC DNA]</scope>
    <source>
        <strain evidence="3">CECT 7956</strain>
    </source>
</reference>
<accession>A0ABV7YZW9</accession>
<dbReference type="PROSITE" id="PS51257">
    <property type="entry name" value="PROKAR_LIPOPROTEIN"/>
    <property type="match status" value="1"/>
</dbReference>
<sequence length="218" mass="25017">MKRKYSVFLLLLSVIFTACDSQKADDPNPKFDQKDLFPLSIGKTFNYWLKAYDTSGNETADRRFSQKIEGDTVAKGKTWFKSPDTPTYISNQPDGLHYYYSFNGEESLIYKYPCEKGDKYESFAYTYKPETGERYVTVIGVKNVEVISTNTSVTSPLSGKKYENCILYRTAKFTPTNTEGIRIYPSEQYVVPGIGAVLIIDYYDEARKNRTSVREQLD</sequence>
<comment type="caution">
    <text evidence="2">The sequence shown here is derived from an EMBL/GenBank/DDBJ whole genome shotgun (WGS) entry which is preliminary data.</text>
</comment>
<dbReference type="Proteomes" id="UP001595616">
    <property type="component" value="Unassembled WGS sequence"/>
</dbReference>
<protein>
    <recommendedName>
        <fullName evidence="4">Lipoprotein</fullName>
    </recommendedName>
</protein>